<dbReference type="Pfam" id="PF07727">
    <property type="entry name" value="RVT_2"/>
    <property type="match status" value="1"/>
</dbReference>
<gene>
    <name evidence="2" type="ORF">KK1_037900</name>
</gene>
<organism evidence="2 3">
    <name type="scientific">Cajanus cajan</name>
    <name type="common">Pigeon pea</name>
    <name type="synonym">Cajanus indicus</name>
    <dbReference type="NCBI Taxonomy" id="3821"/>
    <lineage>
        <taxon>Eukaryota</taxon>
        <taxon>Viridiplantae</taxon>
        <taxon>Streptophyta</taxon>
        <taxon>Embryophyta</taxon>
        <taxon>Tracheophyta</taxon>
        <taxon>Spermatophyta</taxon>
        <taxon>Magnoliopsida</taxon>
        <taxon>eudicotyledons</taxon>
        <taxon>Gunneridae</taxon>
        <taxon>Pentapetalae</taxon>
        <taxon>rosids</taxon>
        <taxon>fabids</taxon>
        <taxon>Fabales</taxon>
        <taxon>Fabaceae</taxon>
        <taxon>Papilionoideae</taxon>
        <taxon>50 kb inversion clade</taxon>
        <taxon>NPAAA clade</taxon>
        <taxon>indigoferoid/millettioid clade</taxon>
        <taxon>Phaseoleae</taxon>
        <taxon>Cajanus</taxon>
    </lineage>
</organism>
<dbReference type="PANTHER" id="PTHR43383">
    <property type="entry name" value="NODULIN 6"/>
    <property type="match status" value="1"/>
</dbReference>
<protein>
    <submittedName>
        <fullName evidence="2">Retrovirus-related Pol polyprotein from transposon TNT 1-94</fullName>
    </submittedName>
</protein>
<feature type="non-terminal residue" evidence="2">
    <location>
        <position position="1"/>
    </location>
</feature>
<name>A0A151RE61_CAJCA</name>
<reference evidence="2" key="1">
    <citation type="journal article" date="2012" name="Nat. Biotechnol.">
        <title>Draft genome sequence of pigeonpea (Cajanus cajan), an orphan legume crop of resource-poor farmers.</title>
        <authorList>
            <person name="Varshney R.K."/>
            <person name="Chen W."/>
            <person name="Li Y."/>
            <person name="Bharti A.K."/>
            <person name="Saxena R.K."/>
            <person name="Schlueter J.A."/>
            <person name="Donoghue M.T."/>
            <person name="Azam S."/>
            <person name="Fan G."/>
            <person name="Whaley A.M."/>
            <person name="Farmer A.D."/>
            <person name="Sheridan J."/>
            <person name="Iwata A."/>
            <person name="Tuteja R."/>
            <person name="Penmetsa R.V."/>
            <person name="Wu W."/>
            <person name="Upadhyaya H.D."/>
            <person name="Yang S.P."/>
            <person name="Shah T."/>
            <person name="Saxena K.B."/>
            <person name="Michael T."/>
            <person name="McCombie W.R."/>
            <person name="Yang B."/>
            <person name="Zhang G."/>
            <person name="Yang H."/>
            <person name="Wang J."/>
            <person name="Spillane C."/>
            <person name="Cook D.R."/>
            <person name="May G.D."/>
            <person name="Xu X."/>
            <person name="Jackson S.A."/>
        </authorList>
    </citation>
    <scope>NUCLEOTIDE SEQUENCE [LARGE SCALE GENOMIC DNA]</scope>
</reference>
<keyword evidence="3" id="KW-1185">Reference proteome</keyword>
<dbReference type="PANTHER" id="PTHR43383:SF2">
    <property type="entry name" value="AMIDOHYDROLASE 2 FAMILY PROTEIN"/>
    <property type="match status" value="1"/>
</dbReference>
<dbReference type="Gramene" id="C.cajan_35422.t">
    <property type="protein sequence ID" value="C.cajan_35422.t.cds1"/>
    <property type="gene ID" value="C.cajan_35422"/>
</dbReference>
<proteinExistence type="predicted"/>
<sequence length="137" mass="15994">FDVKNAFLHGDLEEEIYMEVPPGYTRQIEANTVCKLKKTLYRLKQSPRAWFGRFNKVMKSLKYKQSQGDHTLFIKHSDLGGLTVLLVYVDDIIVTENDKKEQQRLSQCLAKEFEIKTLGKLKYFLGIEGVLSHRKRI</sequence>
<accession>A0A151RE61</accession>
<dbReference type="InterPro" id="IPR013103">
    <property type="entry name" value="RVT_2"/>
</dbReference>
<evidence type="ECO:0000259" key="1">
    <source>
        <dbReference type="Pfam" id="PF07727"/>
    </source>
</evidence>
<dbReference type="InterPro" id="IPR043502">
    <property type="entry name" value="DNA/RNA_pol_sf"/>
</dbReference>
<dbReference type="SUPFAM" id="SSF56672">
    <property type="entry name" value="DNA/RNA polymerases"/>
    <property type="match status" value="1"/>
</dbReference>
<dbReference type="OMA" id="FGRFNKV"/>
<dbReference type="EMBL" id="KQ483816">
    <property type="protein sequence ID" value="KYP40769.1"/>
    <property type="molecule type" value="Genomic_DNA"/>
</dbReference>
<dbReference type="Proteomes" id="UP000075243">
    <property type="component" value="Unassembled WGS sequence"/>
</dbReference>
<feature type="domain" description="Reverse transcriptase Ty1/copia-type" evidence="1">
    <location>
        <begin position="2"/>
        <end position="128"/>
    </location>
</feature>
<evidence type="ECO:0000313" key="3">
    <source>
        <dbReference type="Proteomes" id="UP000075243"/>
    </source>
</evidence>
<evidence type="ECO:0000313" key="2">
    <source>
        <dbReference type="EMBL" id="KYP40769.1"/>
    </source>
</evidence>
<dbReference type="AlphaFoldDB" id="A0A151RE61"/>